<organism evidence="2 3">
    <name type="scientific">Tigriopus californicus</name>
    <name type="common">Marine copepod</name>
    <dbReference type="NCBI Taxonomy" id="6832"/>
    <lineage>
        <taxon>Eukaryota</taxon>
        <taxon>Metazoa</taxon>
        <taxon>Ecdysozoa</taxon>
        <taxon>Arthropoda</taxon>
        <taxon>Crustacea</taxon>
        <taxon>Multicrustacea</taxon>
        <taxon>Hexanauplia</taxon>
        <taxon>Copepoda</taxon>
        <taxon>Harpacticoida</taxon>
        <taxon>Harpacticidae</taxon>
        <taxon>Tigriopus</taxon>
    </lineage>
</organism>
<sequence length="259" mass="28926">MSLQKLSLILALVATLPIVFGQIGPMSVTQNSKSERTLRKLYQRQTALEKALRIIDDHLQSLVGALPKKVADTRDAIIIEREEANIKRAGVAATISTGVFLQEVGGNLADQEITVGDLFFRAGQSVSVASYASSRLHGLKDTDLQCGLPEMHRVLKSYEILLSLKETYETYIGTVYFNENPMNYLPEDVQPRALEFTASYFRVELKEALGCLLQEGGTSRGLELLINDIESVMLRRLTLTENWLDTLVDIHETINKRTV</sequence>
<evidence type="ECO:0000313" key="3">
    <source>
        <dbReference type="Proteomes" id="UP000318571"/>
    </source>
</evidence>
<evidence type="ECO:0000256" key="1">
    <source>
        <dbReference type="SAM" id="SignalP"/>
    </source>
</evidence>
<gene>
    <name evidence="2" type="ORF">TCAL_15349</name>
</gene>
<dbReference type="Proteomes" id="UP000318571">
    <property type="component" value="Chromosome 11"/>
</dbReference>
<proteinExistence type="predicted"/>
<reference evidence="2 3" key="1">
    <citation type="journal article" date="2018" name="Nat. Ecol. Evol.">
        <title>Genomic signatures of mitonuclear coevolution across populations of Tigriopus californicus.</title>
        <authorList>
            <person name="Barreto F.S."/>
            <person name="Watson E.T."/>
            <person name="Lima T.G."/>
            <person name="Willett C.S."/>
            <person name="Edmands S."/>
            <person name="Li W."/>
            <person name="Burton R.S."/>
        </authorList>
    </citation>
    <scope>NUCLEOTIDE SEQUENCE [LARGE SCALE GENOMIC DNA]</scope>
    <source>
        <strain evidence="2 3">San Diego</strain>
    </source>
</reference>
<keyword evidence="3" id="KW-1185">Reference proteome</keyword>
<protein>
    <submittedName>
        <fullName evidence="2">Uncharacterized protein</fullName>
    </submittedName>
</protein>
<name>A0A553PJ73_TIGCA</name>
<feature type="signal peptide" evidence="1">
    <location>
        <begin position="1"/>
        <end position="21"/>
    </location>
</feature>
<dbReference type="AlphaFoldDB" id="A0A553PJ73"/>
<evidence type="ECO:0000313" key="2">
    <source>
        <dbReference type="EMBL" id="TRY77735.1"/>
    </source>
</evidence>
<keyword evidence="1" id="KW-0732">Signal</keyword>
<dbReference type="EMBL" id="VCGU01000003">
    <property type="protein sequence ID" value="TRY77735.1"/>
    <property type="molecule type" value="Genomic_DNA"/>
</dbReference>
<feature type="chain" id="PRO_5021700366" evidence="1">
    <location>
        <begin position="22"/>
        <end position="259"/>
    </location>
</feature>
<accession>A0A553PJ73</accession>
<comment type="caution">
    <text evidence="2">The sequence shown here is derived from an EMBL/GenBank/DDBJ whole genome shotgun (WGS) entry which is preliminary data.</text>
</comment>